<protein>
    <recommendedName>
        <fullName evidence="5">Lantibiotic dehydratase</fullName>
    </recommendedName>
</protein>
<dbReference type="EMBL" id="CP024091">
    <property type="protein sequence ID" value="ATP55370.1"/>
    <property type="molecule type" value="Genomic_DNA"/>
</dbReference>
<name>A0A2D1U196_9SPHI</name>
<accession>A0A2D1U196</accession>
<evidence type="ECO:0000313" key="3">
    <source>
        <dbReference type="EMBL" id="ATP55370.1"/>
    </source>
</evidence>
<gene>
    <name evidence="3" type="ORF">CPT03_02265</name>
</gene>
<dbReference type="AlphaFoldDB" id="A0A2D1U196"/>
<dbReference type="NCBIfam" id="TIGR03891">
    <property type="entry name" value="thiopep_ocin"/>
    <property type="match status" value="1"/>
</dbReference>
<dbReference type="Pfam" id="PF04738">
    <property type="entry name" value="Lant_dehydr_N"/>
    <property type="match status" value="1"/>
</dbReference>
<dbReference type="OrthoDB" id="1273722at2"/>
<dbReference type="InterPro" id="IPR023809">
    <property type="entry name" value="Thiopep_bacteriocin_synth_dom"/>
</dbReference>
<dbReference type="InterPro" id="IPR006827">
    <property type="entry name" value="Lant_deHydtase_N"/>
</dbReference>
<proteinExistence type="predicted"/>
<dbReference type="Pfam" id="PF14028">
    <property type="entry name" value="Lant_dehydr_C"/>
    <property type="match status" value="1"/>
</dbReference>
<feature type="domain" description="Thiopeptide-type bacteriocin biosynthesis" evidence="2">
    <location>
        <begin position="760"/>
        <end position="1019"/>
    </location>
</feature>
<evidence type="ECO:0000313" key="4">
    <source>
        <dbReference type="Proteomes" id="UP000223749"/>
    </source>
</evidence>
<sequence>MENIKWDSNFFVLRTPMLPLSNFYSLFKKLRNESETDAIWQYLNDDLLEAIYLASPTLYDEIKKHKENPLNLNSVEINRLTKSIFKYISRASTRCTPFGLFANCMVGLVSDSDNFIIPANKIIKNLRLDMDSLCSLSNHLKNIPEIRKNLEYFPNSAIYKINGKLKYIEYKYNVKGDRTFHLSKITSDAILKDILRISNNGKSYFKIVNELCGLYDFTRDEIKGYVDSLIDNNVLYSCIEPNVTGDEFFNIIHRKLADISKYEPSVIPIFQALESISHLISSIENGDNNVDTYKRIVELFKTLCKDGAVNESKLFQMDTSKVSSTLSIERKSIDHLFNSIKKIHSINNTINENHTLKKFKKAFLERYDNQSVKLVELFDNETGMGYRNAKSLSDFYSTQESRISNLEKLALKKFLEFLKSGNKEIIIQEEDLKPYKSHTRGLPSSFSVMANITHNDLNEKYFSINGFSLSTTSLLGRFCHSDDKLYDNVLDLIEKEKETGCITAEIAHLPQARIGNILSRPIITDYEIEFLSLSGVPSEKKITIDDLYVKLVGNEIVLFSKKLKKRIIPKLSSAHNYSSGSLDIYHFLCDVQYQNLDSVQFWNWGVSLADQAFLPRVTFNNCILSPAQWSIDCLELQKAVKLNKTTFLEELRVIQKKIDLPMIVVLKQYDNFLTLDLSTGICIDILEKEVGKNKSVRLFEFITSNNEVKQSFNDGDLNIYSNEVIIPFSVSNKKRVLQPFITDWIKPIKNKRKFFLGDDWFYIKIYAKQKNLNKVLIKLSSVLKRNKVNKNITSWFFIRYGDPFPHLRFRFLVSKDIDELIKDLFGQLQPMIKDNFITNIVTDTYEREIERYGDNSIVMSEDLFHINSELVVFLVEKKAVLNSGLNLQNVALMIIDRTLDIFDYSLSEKSEFYNRSFKRFSVEFNYNLDKGLKAALQNQYRSVRGNLNFLNKKLSQVENLNLDLYFRKLTSIVHDVKIDDTKSIDSFLESHVHMFVNRLFSVNQRFEEFIIYYLLDSYYRSVIAQNKIKL</sequence>
<reference evidence="3 4" key="1">
    <citation type="submission" date="2017-10" db="EMBL/GenBank/DDBJ databases">
        <title>Whole genome of Pedobacter ginsengisoli T01R-27 isolated from tomato rhizosphere.</title>
        <authorList>
            <person name="Weon H.-Y."/>
            <person name="Lee S.A."/>
            <person name="Sang M.K."/>
            <person name="Song J."/>
        </authorList>
    </citation>
    <scope>NUCLEOTIDE SEQUENCE [LARGE SCALE GENOMIC DNA]</scope>
    <source>
        <strain evidence="3 4">T01R-27</strain>
    </source>
</reference>
<organism evidence="3 4">
    <name type="scientific">Pedobacter ginsengisoli</name>
    <dbReference type="NCBI Taxonomy" id="363852"/>
    <lineage>
        <taxon>Bacteria</taxon>
        <taxon>Pseudomonadati</taxon>
        <taxon>Bacteroidota</taxon>
        <taxon>Sphingobacteriia</taxon>
        <taxon>Sphingobacteriales</taxon>
        <taxon>Sphingobacteriaceae</taxon>
        <taxon>Pedobacter</taxon>
    </lineage>
</organism>
<feature type="domain" description="Lantibiotic dehydratase N-terminal" evidence="1">
    <location>
        <begin position="47"/>
        <end position="686"/>
    </location>
</feature>
<dbReference type="RefSeq" id="WP_099437323.1">
    <property type="nucleotide sequence ID" value="NZ_CP024091.1"/>
</dbReference>
<dbReference type="KEGG" id="pgs:CPT03_02265"/>
<keyword evidence="4" id="KW-1185">Reference proteome</keyword>
<evidence type="ECO:0000259" key="2">
    <source>
        <dbReference type="Pfam" id="PF14028"/>
    </source>
</evidence>
<dbReference type="Proteomes" id="UP000223749">
    <property type="component" value="Chromosome"/>
</dbReference>
<evidence type="ECO:0000259" key="1">
    <source>
        <dbReference type="Pfam" id="PF04738"/>
    </source>
</evidence>
<evidence type="ECO:0008006" key="5">
    <source>
        <dbReference type="Google" id="ProtNLM"/>
    </source>
</evidence>